<protein>
    <submittedName>
        <fullName evidence="2">DUF1659 domain-containing protein</fullName>
    </submittedName>
</protein>
<sequence>MAEAVFKRKDIILEFGVVENGKAEKRRITLSNVRDDMTPDEIYQVGIVLGDLVKHPLLNIELNYAQYIEN</sequence>
<evidence type="ECO:0000313" key="3">
    <source>
        <dbReference type="Proteomes" id="UP000287910"/>
    </source>
</evidence>
<keyword evidence="3" id="KW-1185">Reference proteome</keyword>
<dbReference type="AlphaFoldDB" id="A0A3S0PLX3"/>
<dbReference type="Proteomes" id="UP000287910">
    <property type="component" value="Unassembled WGS sequence"/>
</dbReference>
<dbReference type="InterPro" id="IPR012454">
    <property type="entry name" value="DUF1659"/>
</dbReference>
<gene>
    <name evidence="2" type="ORF">EK386_19005</name>
</gene>
<reference evidence="2 3" key="1">
    <citation type="submission" date="2018-12" db="EMBL/GenBank/DDBJ databases">
        <title>Lysinibacillus antri sp. nov., isolated from a cave soil.</title>
        <authorList>
            <person name="Narsing Rao M.P."/>
            <person name="Zhang H."/>
            <person name="Dong Z.-Y."/>
            <person name="Niu X.-K."/>
            <person name="Zhang K."/>
            <person name="Fang B.-Z."/>
            <person name="Kang Y.-Q."/>
            <person name="Xiao M."/>
            <person name="Li W.-J."/>
        </authorList>
    </citation>
    <scope>NUCLEOTIDE SEQUENCE [LARGE SCALE GENOMIC DNA]</scope>
    <source>
        <strain evidence="2 3">SYSU K30002</strain>
    </source>
</reference>
<feature type="domain" description="DUF1659" evidence="1">
    <location>
        <begin position="5"/>
        <end position="66"/>
    </location>
</feature>
<proteinExistence type="predicted"/>
<comment type="caution">
    <text evidence="2">The sequence shown here is derived from an EMBL/GenBank/DDBJ whole genome shotgun (WGS) entry which is preliminary data.</text>
</comment>
<accession>A0A3S0PLX3</accession>
<dbReference type="EMBL" id="RYYR01000044">
    <property type="protein sequence ID" value="RUL46537.1"/>
    <property type="molecule type" value="Genomic_DNA"/>
</dbReference>
<name>A0A3S0PLX3_9BACI</name>
<dbReference type="RefSeq" id="WP_126660756.1">
    <property type="nucleotide sequence ID" value="NZ_RYYR01000044.1"/>
</dbReference>
<evidence type="ECO:0000259" key="1">
    <source>
        <dbReference type="Pfam" id="PF07872"/>
    </source>
</evidence>
<evidence type="ECO:0000313" key="2">
    <source>
        <dbReference type="EMBL" id="RUL46537.1"/>
    </source>
</evidence>
<dbReference type="Pfam" id="PF07872">
    <property type="entry name" value="DUF1659"/>
    <property type="match status" value="1"/>
</dbReference>
<organism evidence="2 3">
    <name type="scientific">Lysinibacillus antri</name>
    <dbReference type="NCBI Taxonomy" id="2498145"/>
    <lineage>
        <taxon>Bacteria</taxon>
        <taxon>Bacillati</taxon>
        <taxon>Bacillota</taxon>
        <taxon>Bacilli</taxon>
        <taxon>Bacillales</taxon>
        <taxon>Bacillaceae</taxon>
        <taxon>Lysinibacillus</taxon>
    </lineage>
</organism>